<accession>A0ABQ6P7H9</accession>
<organism evidence="1 2">
    <name type="scientific">Novosphingobium pituita</name>
    <dbReference type="NCBI Taxonomy" id="3056842"/>
    <lineage>
        <taxon>Bacteria</taxon>
        <taxon>Pseudomonadati</taxon>
        <taxon>Pseudomonadota</taxon>
        <taxon>Alphaproteobacteria</taxon>
        <taxon>Sphingomonadales</taxon>
        <taxon>Sphingomonadaceae</taxon>
        <taxon>Novosphingobium</taxon>
    </lineage>
</organism>
<keyword evidence="2" id="KW-1185">Reference proteome</keyword>
<evidence type="ECO:0000313" key="2">
    <source>
        <dbReference type="Proteomes" id="UP001187221"/>
    </source>
</evidence>
<dbReference type="Proteomes" id="UP001187221">
    <property type="component" value="Unassembled WGS sequence"/>
</dbReference>
<proteinExistence type="predicted"/>
<evidence type="ECO:0000313" key="1">
    <source>
        <dbReference type="EMBL" id="GMM60830.1"/>
    </source>
</evidence>
<sequence>MVTAAKAIENSPSCAGVMNQRASTTLVANWIANEVYCETSAQAAAVRTDMACGGLS</sequence>
<comment type="caution">
    <text evidence="1">The sequence shown here is derived from an EMBL/GenBank/DDBJ whole genome shotgun (WGS) entry which is preliminary data.</text>
</comment>
<protein>
    <submittedName>
        <fullName evidence="1">Uncharacterized protein</fullName>
    </submittedName>
</protein>
<reference evidence="1 2" key="1">
    <citation type="submission" date="2023-06" db="EMBL/GenBank/DDBJ databases">
        <title>Draft genome sequence of Novosphingobium sp. strain IK01.</title>
        <authorList>
            <person name="Hatamoto M."/>
            <person name="Ikarashi T."/>
            <person name="Yamaguchi T."/>
        </authorList>
    </citation>
    <scope>NUCLEOTIDE SEQUENCE [LARGE SCALE GENOMIC DNA]</scope>
    <source>
        <strain evidence="1 2">IK01</strain>
    </source>
</reference>
<name>A0ABQ6P7H9_9SPHN</name>
<dbReference type="EMBL" id="BTFW01000001">
    <property type="protein sequence ID" value="GMM60830.1"/>
    <property type="molecule type" value="Genomic_DNA"/>
</dbReference>
<gene>
    <name evidence="1" type="ORF">NUTIK01_16070</name>
</gene>